<feature type="region of interest" description="C-terminal hotdog fold" evidence="8">
    <location>
        <begin position="1128"/>
        <end position="1278"/>
    </location>
</feature>
<dbReference type="PROSITE" id="PS00012">
    <property type="entry name" value="PHOSPHOPANTETHEINE"/>
    <property type="match status" value="1"/>
</dbReference>
<dbReference type="EMBL" id="JBAWTH010000066">
    <property type="protein sequence ID" value="KAL2280523.1"/>
    <property type="molecule type" value="Genomic_DNA"/>
</dbReference>
<dbReference type="InterPro" id="IPR016035">
    <property type="entry name" value="Acyl_Trfase/lysoPLipase"/>
</dbReference>
<dbReference type="InterPro" id="IPR032821">
    <property type="entry name" value="PKS_assoc"/>
</dbReference>
<dbReference type="SUPFAM" id="SSF50129">
    <property type="entry name" value="GroES-like"/>
    <property type="match status" value="1"/>
</dbReference>
<dbReference type="Pfam" id="PF02801">
    <property type="entry name" value="Ketoacyl-synt_C"/>
    <property type="match status" value="1"/>
</dbReference>
<dbReference type="InterPro" id="IPR020807">
    <property type="entry name" value="PKS_DH"/>
</dbReference>
<dbReference type="Gene3D" id="3.10.129.110">
    <property type="entry name" value="Polyketide synthase dehydratase"/>
    <property type="match status" value="1"/>
</dbReference>
<dbReference type="Pfam" id="PF21089">
    <property type="entry name" value="PKS_DH_N"/>
    <property type="match status" value="1"/>
</dbReference>
<evidence type="ECO:0000256" key="8">
    <source>
        <dbReference type="PROSITE-ProRule" id="PRU01363"/>
    </source>
</evidence>
<dbReference type="Pfam" id="PF14765">
    <property type="entry name" value="PS-DH"/>
    <property type="match status" value="1"/>
</dbReference>
<dbReference type="SMART" id="SM00827">
    <property type="entry name" value="PKS_AT"/>
    <property type="match status" value="1"/>
</dbReference>
<dbReference type="Gene3D" id="3.40.50.150">
    <property type="entry name" value="Vaccinia Virus protein VP39"/>
    <property type="match status" value="1"/>
</dbReference>
<keyword evidence="6" id="KW-0511">Multifunctional enzyme</keyword>
<dbReference type="Proteomes" id="UP001600888">
    <property type="component" value="Unassembled WGS sequence"/>
</dbReference>
<dbReference type="SUPFAM" id="SSF52151">
    <property type="entry name" value="FabD/lysophospholipase-like"/>
    <property type="match status" value="1"/>
</dbReference>
<dbReference type="SUPFAM" id="SSF53335">
    <property type="entry name" value="S-adenosyl-L-methionine-dependent methyltransferases"/>
    <property type="match status" value="1"/>
</dbReference>
<dbReference type="Gene3D" id="3.30.70.3290">
    <property type="match status" value="1"/>
</dbReference>
<feature type="active site" description="Proton acceptor; for dehydratase activity" evidence="8">
    <location>
        <position position="998"/>
    </location>
</feature>
<evidence type="ECO:0000256" key="1">
    <source>
        <dbReference type="ARBA" id="ARBA00022450"/>
    </source>
</evidence>
<dbReference type="InterPro" id="IPR042104">
    <property type="entry name" value="PKS_dehydratase_sf"/>
</dbReference>
<dbReference type="Pfam" id="PF00698">
    <property type="entry name" value="Acyl_transf_1"/>
    <property type="match status" value="1"/>
</dbReference>
<feature type="domain" description="Ketosynthase family 3 (KS3)" evidence="11">
    <location>
        <begin position="39"/>
        <end position="464"/>
    </location>
</feature>
<dbReference type="InterPro" id="IPR013968">
    <property type="entry name" value="PKS_KR"/>
</dbReference>
<dbReference type="Pfam" id="PF00109">
    <property type="entry name" value="ketoacyl-synt"/>
    <property type="match status" value="1"/>
</dbReference>
<evidence type="ECO:0000313" key="14">
    <source>
        <dbReference type="Proteomes" id="UP001600888"/>
    </source>
</evidence>
<dbReference type="InterPro" id="IPR020806">
    <property type="entry name" value="PKS_PP-bd"/>
</dbReference>
<feature type="compositionally biased region" description="Polar residues" evidence="9">
    <location>
        <begin position="21"/>
        <end position="36"/>
    </location>
</feature>
<dbReference type="InterPro" id="IPR049551">
    <property type="entry name" value="PKS_DH_C"/>
</dbReference>
<dbReference type="InterPro" id="IPR016036">
    <property type="entry name" value="Malonyl_transacylase_ACP-bd"/>
</dbReference>
<dbReference type="PROSITE" id="PS52004">
    <property type="entry name" value="KS3_2"/>
    <property type="match status" value="1"/>
</dbReference>
<dbReference type="InterPro" id="IPR020841">
    <property type="entry name" value="PKS_Beta-ketoAc_synthase_dom"/>
</dbReference>
<keyword evidence="3" id="KW-0808">Transferase</keyword>
<dbReference type="InterPro" id="IPR018201">
    <property type="entry name" value="Ketoacyl_synth_AS"/>
</dbReference>
<evidence type="ECO:0000259" key="10">
    <source>
        <dbReference type="PROSITE" id="PS50075"/>
    </source>
</evidence>
<dbReference type="InterPro" id="IPR036736">
    <property type="entry name" value="ACP-like_sf"/>
</dbReference>
<gene>
    <name evidence="13" type="ORF">FJTKL_12499</name>
</gene>
<evidence type="ECO:0000256" key="2">
    <source>
        <dbReference type="ARBA" id="ARBA00022553"/>
    </source>
</evidence>
<feature type="domain" description="PKS/mFAS DH" evidence="12">
    <location>
        <begin position="966"/>
        <end position="1278"/>
    </location>
</feature>
<dbReference type="PROSITE" id="PS52019">
    <property type="entry name" value="PKS_MFAS_DH"/>
    <property type="match status" value="1"/>
</dbReference>
<reference evidence="13 14" key="1">
    <citation type="submission" date="2024-03" db="EMBL/GenBank/DDBJ databases">
        <title>A high-quality draft genome sequence of Diaporthe vaccinii, a causative agent of upright dieback and viscid rot disease in cranberry plants.</title>
        <authorList>
            <person name="Sarrasin M."/>
            <person name="Lang B.F."/>
            <person name="Burger G."/>
        </authorList>
    </citation>
    <scope>NUCLEOTIDE SEQUENCE [LARGE SCALE GENOMIC DNA]</scope>
    <source>
        <strain evidence="13 14">IS7</strain>
    </source>
</reference>
<dbReference type="InterPro" id="IPR011032">
    <property type="entry name" value="GroES-like_sf"/>
</dbReference>
<dbReference type="InterPro" id="IPR013217">
    <property type="entry name" value="Methyltransf_12"/>
</dbReference>
<dbReference type="Gene3D" id="3.40.50.720">
    <property type="entry name" value="NAD(P)-binding Rossmann-like Domain"/>
    <property type="match status" value="1"/>
</dbReference>
<evidence type="ECO:0000313" key="13">
    <source>
        <dbReference type="EMBL" id="KAL2280523.1"/>
    </source>
</evidence>
<dbReference type="CDD" id="cd02440">
    <property type="entry name" value="AdoMet_MTases"/>
    <property type="match status" value="1"/>
</dbReference>
<evidence type="ECO:0000256" key="9">
    <source>
        <dbReference type="SAM" id="MobiDB-lite"/>
    </source>
</evidence>
<dbReference type="SMART" id="SM00826">
    <property type="entry name" value="PKS_DH"/>
    <property type="match status" value="1"/>
</dbReference>
<dbReference type="InterPro" id="IPR049552">
    <property type="entry name" value="PKS_DH_N"/>
</dbReference>
<evidence type="ECO:0000259" key="12">
    <source>
        <dbReference type="PROSITE" id="PS52019"/>
    </source>
</evidence>
<evidence type="ECO:0008006" key="15">
    <source>
        <dbReference type="Google" id="ProtNLM"/>
    </source>
</evidence>
<dbReference type="SUPFAM" id="SSF53901">
    <property type="entry name" value="Thiolase-like"/>
    <property type="match status" value="1"/>
</dbReference>
<dbReference type="Pfam" id="PF23114">
    <property type="entry name" value="NAD-bd_HRPKS_sdrA"/>
    <property type="match status" value="1"/>
</dbReference>
<dbReference type="Pfam" id="PF08242">
    <property type="entry name" value="Methyltransf_12"/>
    <property type="match status" value="1"/>
</dbReference>
<evidence type="ECO:0000256" key="3">
    <source>
        <dbReference type="ARBA" id="ARBA00022679"/>
    </source>
</evidence>
<dbReference type="Gene3D" id="3.40.366.10">
    <property type="entry name" value="Malonyl-Coenzyme A Acyl Carrier Protein, domain 2"/>
    <property type="match status" value="1"/>
</dbReference>
<dbReference type="InterPro" id="IPR050091">
    <property type="entry name" value="PKS_NRPS_Biosynth_Enz"/>
</dbReference>
<feature type="domain" description="Carrier" evidence="10">
    <location>
        <begin position="2483"/>
        <end position="2560"/>
    </location>
</feature>
<evidence type="ECO:0000259" key="11">
    <source>
        <dbReference type="PROSITE" id="PS52004"/>
    </source>
</evidence>
<dbReference type="SMART" id="SM00823">
    <property type="entry name" value="PKS_PP"/>
    <property type="match status" value="1"/>
</dbReference>
<dbReference type="SMART" id="SM00822">
    <property type="entry name" value="PKS_KR"/>
    <property type="match status" value="1"/>
</dbReference>
<dbReference type="InterPro" id="IPR029063">
    <property type="entry name" value="SAM-dependent_MTases_sf"/>
</dbReference>
<keyword evidence="2" id="KW-0597">Phosphoprotein</keyword>
<dbReference type="InterPro" id="IPR036291">
    <property type="entry name" value="NAD(P)-bd_dom_sf"/>
</dbReference>
<dbReference type="PROSITE" id="PS50075">
    <property type="entry name" value="CARRIER"/>
    <property type="match status" value="1"/>
</dbReference>
<dbReference type="Gene3D" id="3.90.180.10">
    <property type="entry name" value="Medium-chain alcohol dehydrogenases, catalytic domain"/>
    <property type="match status" value="1"/>
</dbReference>
<dbReference type="Pfam" id="PF23297">
    <property type="entry name" value="ACP_SdgA_C"/>
    <property type="match status" value="1"/>
</dbReference>
<dbReference type="InterPro" id="IPR014031">
    <property type="entry name" value="Ketoacyl_synth_C"/>
</dbReference>
<proteinExistence type="predicted"/>
<dbReference type="InterPro" id="IPR001227">
    <property type="entry name" value="Ac_transferase_dom_sf"/>
</dbReference>
<dbReference type="InterPro" id="IPR016039">
    <property type="entry name" value="Thiolase-like"/>
</dbReference>
<dbReference type="InterPro" id="IPR057326">
    <property type="entry name" value="KR_dom"/>
</dbReference>
<dbReference type="InterPro" id="IPR014043">
    <property type="entry name" value="Acyl_transferase_dom"/>
</dbReference>
<dbReference type="PROSITE" id="PS00606">
    <property type="entry name" value="KS3_1"/>
    <property type="match status" value="1"/>
</dbReference>
<evidence type="ECO:0000256" key="5">
    <source>
        <dbReference type="ARBA" id="ARBA00023002"/>
    </source>
</evidence>
<name>A0ABR4EDK1_9PEZI</name>
<dbReference type="InterPro" id="IPR009081">
    <property type="entry name" value="PP-bd_ACP"/>
</dbReference>
<feature type="active site" description="Proton donor; for dehydratase activity" evidence="8">
    <location>
        <position position="1188"/>
    </location>
</feature>
<feature type="region of interest" description="N-terminal hotdog fold" evidence="8">
    <location>
        <begin position="966"/>
        <end position="1101"/>
    </location>
</feature>
<dbReference type="InterPro" id="IPR049900">
    <property type="entry name" value="PKS_mFAS_DH"/>
</dbReference>
<keyword evidence="5" id="KW-0560">Oxidoreductase</keyword>
<dbReference type="InterPro" id="IPR020843">
    <property type="entry name" value="ER"/>
</dbReference>
<dbReference type="Pfam" id="PF08659">
    <property type="entry name" value="KR"/>
    <property type="match status" value="1"/>
</dbReference>
<dbReference type="Gene3D" id="1.10.1200.10">
    <property type="entry name" value="ACP-like"/>
    <property type="match status" value="1"/>
</dbReference>
<protein>
    <recommendedName>
        <fullName evidence="15">Carrier domain-containing protein</fullName>
    </recommendedName>
</protein>
<organism evidence="13 14">
    <name type="scientific">Diaporthe vaccinii</name>
    <dbReference type="NCBI Taxonomy" id="105482"/>
    <lineage>
        <taxon>Eukaryota</taxon>
        <taxon>Fungi</taxon>
        <taxon>Dikarya</taxon>
        <taxon>Ascomycota</taxon>
        <taxon>Pezizomycotina</taxon>
        <taxon>Sordariomycetes</taxon>
        <taxon>Sordariomycetidae</taxon>
        <taxon>Diaporthales</taxon>
        <taxon>Diaporthaceae</taxon>
        <taxon>Diaporthe</taxon>
        <taxon>Diaporthe eres species complex</taxon>
    </lineage>
</organism>
<accession>A0ABR4EDK1</accession>
<dbReference type="SMART" id="SM00829">
    <property type="entry name" value="PKS_ER"/>
    <property type="match status" value="1"/>
</dbReference>
<dbReference type="Pfam" id="PF16197">
    <property type="entry name" value="KAsynt_C_assoc"/>
    <property type="match status" value="1"/>
</dbReference>
<dbReference type="InterPro" id="IPR014030">
    <property type="entry name" value="Ketoacyl_synth_N"/>
</dbReference>
<sequence>MAVHSEPPTAAFTGPDPRNGSIANQQNGDTYSKTGHSPSAPIAIIGISCRFGGDATSPSKLWDLCASAKDAWSPIPGERFDAKALYNGDKERIGRNHAKGGYFMQQDVAVFDAGFFNFSADVASAMDPQLRLLLETVYEATEDAGVPLDKLAGTRTSVYTGVYGKDYHDLLTRDPEQFPPSFLTGNGTAVLSNRVSHFFDLHGTSLSIDTGCSAGLVALHQACQDIRSGESEMSVVGATNTILNPDLFIIMSTLGLIGTDGKCYAWDTRAEGYGRGEGVAALLLKPLDAALRDGDNVHAVIRETGSNQDGKTTTITSPSLESQVDLIEDCYRRAGLDISETGYVEAHMTGTLTGDAVEAEALARTFGKSREAGNPVLVGSVKTNIGHTEPVSGLAAVIKAIYTLKTGLVAPNLNYKETNPNIPLKDWNLEVPTSLRPWPTDKPLRASVNNFGYGGTNAHVILESIQPFGGLNGHANGVHQHENGQALIAEPESRVYVLSAKDSAATRDIASETAAYIRRTTASDLAPSPADLAYTLTQRKTLFPWVAAVRADSLTELADQLESKALEVNHATKRPRLGFVFNGQGAQWHAMGRELINAYPVFGSSIRQADEILRDFGANWSLQEELGRDPKSTRVSEVNISQPISVALQLCLVDLLESWNVRPSAVTSHSSGEIAAAYAVGLLTFKEALGVVYYRGELALKHQKLSTVQGGMLAAGIGPEEAEKYIANTKAGGVVVACVNSPSSVTLSGDLAGIDEVLVLLEEDGLFARKLKVPLAYHSHHMAAMAQDYTESLRKTLRSPGSGWNRVTFTSPVTGDILTDAEDLSPEHWVRNLTSRVLFSQAFEKMVFGANGLDGTSPGSNIDMVVEVGAHSTLSGPIRQILGERKLPYVSCLKRPSNAVHTMQDLAGKLISHGYPVLSNAVNFPYCSAKPTFVDDLPTYRWNHATRYWWEPRINKEIRYKPYQPHELLGTSLAGANGLAHTWRNILRLSDIPWLVDHQLESNVVLPGASYIAMAIEAVRLMTDATEESITGYCLKEVDIRNALIVPESSTGVEMQFSLRPYRNGDDEYRGYFEFEVSSLGVRDEWILNCTGYVFAEVTSTANRSSTRKETPPKVPRDDAFFLEGTDVRNIEVEAVFSGLREMGFYHGPMFQNLVDSRTASGRAITNLSIAEVATASDGYVLHPTTLDSIIQATYSGLPEGTREKSMVIPRSIQELYVPKGVNRLSGEKLRAFTELLGSSRRGFTSSATVVNPDGPKSDAILRIDGFFGQAVPKSNLPDLEQQPAQICSTSTWKTDILHGIPDSVREPMEITLKDSERDFEKKLIRASYIFIHDAVAQLAGKSPESWEWHHKIFYDWMKKIVDLGNRGELGPNSKRWAKTTKGMKQKLVDELCAGDASGQLVARVGQNLASIVSGDITPLELMMEGNLLNQYYMDLPRLKNRTYKHLATVSELYAANIPGAKILEIGAGTGGATKIVLEAFSAGGSGSSLGLYTFTDVSSGFFEAGKKKLHQWNSLMDFKKLDIETDPLTQSFEAGQYDIIVASMVLHATKSLHRTMSNVRKLLRPGGKLVLVEATQDSLDSQLIFGTVPGWWLSEEPDRNMSPNAPLGTWVSVLKDTGYSGVDFEIGDCDDPSLQSTSIIISTAIQNTSYPSQISIVDAGSAPGPWLEELKHKIHAQTGVLPIIEDLPQAVVSDEKVCVLTLDLGKPFLAEIDESSFTKLRDILAGSRGVLWITRSDASDVSEPQYELSTGLLRTLRQEDSTKRYIRLGFDEAPEAWTSSQIENAVRIFQSGFDYNTDISNIDSEYLVRDGILHVPRVYPNPEQDASIHDSEAGPTAALQAFRPQEQDLVWDPELPGGTTFTERLATEDLAEGSVEVVSKALSISHRDVLAASDQGHDGHDFAGVISRLGPSTGDQSGLKVGDRVCGIASGRFSTRGRAPTTTVVKIPDAMTWEEAAAFPTAFTTAYQALFRIARLQVGEKVLVTDAAASSIGRAAVTLAKAAGAEVFATYGAEAEQDLLVNNHAMDKSRLFGHFDADFLAAVKTQTQGAGFAVVLRSLPESPFKSVAGSAARFGRFVDVRLYDAESSDRVNTSYLADGASYTRFHVSQFLGHKDEFVHEALVESMRIFQTSDIPHPWSIDSLPLPDIGKALKQSGEEPHRQIVLNVQEGGEVNVIPRPFSLDDPDSSYLIVGGLGGIGRAVASWLFEKGAKNIIVTSRKAESHPSAPELSSLAAAAGCRLLLRNCDTTQEAELVALINEASRDLPPIRGVINAAMVLDDTVVERMSFTQWRRAVSAKVSTTLNLHNHLPDLSFFIMLSSVTGITGSVSQANYAVGNTFQDAFARYRTKHGQPAVALDLSAVTSAGFVAEAGEAARSHIEKLGSVSVEIDAVLKLVEAAIRNPLRKSADESQVIVGLAPWDSLAEGAATRRDRRFGTLRLGVARDTSGGEGDGAANSGAGSKSSAAAIQKSLGDIGSLTRGKAESVIADATADKLAGIFNVPEPNIDHSLPLSQYGVDSLVAVDLRNWLSAAVKAKVSIFEILHNASLTEFAGLVVTKSEMLKGVEEEVASK</sequence>
<keyword evidence="1" id="KW-0596">Phosphopantetheine</keyword>
<evidence type="ECO:0000256" key="6">
    <source>
        <dbReference type="ARBA" id="ARBA00023268"/>
    </source>
</evidence>
<evidence type="ECO:0000256" key="7">
    <source>
        <dbReference type="ARBA" id="ARBA00023315"/>
    </source>
</evidence>
<dbReference type="SUPFAM" id="SSF55048">
    <property type="entry name" value="Probable ACP-binding domain of malonyl-CoA ACP transacylase"/>
    <property type="match status" value="1"/>
</dbReference>
<comment type="caution">
    <text evidence="13">The sequence shown here is derived from an EMBL/GenBank/DDBJ whole genome shotgun (WGS) entry which is preliminary data.</text>
</comment>
<keyword evidence="14" id="KW-1185">Reference proteome</keyword>
<keyword evidence="7" id="KW-0012">Acyltransferase</keyword>
<keyword evidence="4" id="KW-0521">NADP</keyword>
<dbReference type="SMART" id="SM00825">
    <property type="entry name" value="PKS_KS"/>
    <property type="match status" value="1"/>
</dbReference>
<dbReference type="CDD" id="cd05274">
    <property type="entry name" value="KR_FAS_SDR_x"/>
    <property type="match status" value="1"/>
</dbReference>
<evidence type="ECO:0000256" key="4">
    <source>
        <dbReference type="ARBA" id="ARBA00022857"/>
    </source>
</evidence>
<dbReference type="SUPFAM" id="SSF51735">
    <property type="entry name" value="NAD(P)-binding Rossmann-fold domains"/>
    <property type="match status" value="2"/>
</dbReference>
<dbReference type="InterPro" id="IPR056501">
    <property type="entry name" value="NAD-bd_HRPKS_sdrA"/>
</dbReference>
<dbReference type="CDD" id="cd00833">
    <property type="entry name" value="PKS"/>
    <property type="match status" value="1"/>
</dbReference>
<feature type="region of interest" description="Disordered" evidence="9">
    <location>
        <begin position="1"/>
        <end position="36"/>
    </location>
</feature>
<dbReference type="Gene3D" id="3.40.47.10">
    <property type="match status" value="1"/>
</dbReference>
<dbReference type="PANTHER" id="PTHR43775:SF29">
    <property type="entry name" value="ASPERFURANONE POLYKETIDE SYNTHASE AFOG-RELATED"/>
    <property type="match status" value="1"/>
</dbReference>
<dbReference type="PANTHER" id="PTHR43775">
    <property type="entry name" value="FATTY ACID SYNTHASE"/>
    <property type="match status" value="1"/>
</dbReference>
<dbReference type="InterPro" id="IPR006162">
    <property type="entry name" value="Ppantetheine_attach_site"/>
</dbReference>
<dbReference type="SUPFAM" id="SSF47336">
    <property type="entry name" value="ACP-like"/>
    <property type="match status" value="1"/>
</dbReference>
<dbReference type="CDD" id="cd05195">
    <property type="entry name" value="enoyl_red"/>
    <property type="match status" value="1"/>
</dbReference>